<evidence type="ECO:0000256" key="8">
    <source>
        <dbReference type="ARBA" id="ARBA00022842"/>
    </source>
</evidence>
<dbReference type="InterPro" id="IPR007081">
    <property type="entry name" value="RNA_pol_Rpb1_5"/>
</dbReference>
<comment type="similarity">
    <text evidence="1">In the N-terminal section; belongs to the RNA polymerase beta chain family.</text>
</comment>
<keyword evidence="3 11" id="KW-0240">DNA-directed RNA polymerase</keyword>
<evidence type="ECO:0000256" key="12">
    <source>
        <dbReference type="RuleBase" id="RU004279"/>
    </source>
</evidence>
<dbReference type="Proteomes" id="UP000192783">
    <property type="component" value="Unassembled WGS sequence"/>
</dbReference>
<dbReference type="CDD" id="cd01609">
    <property type="entry name" value="RNAP_beta'_N"/>
    <property type="match status" value="1"/>
</dbReference>
<feature type="binding site" evidence="11">
    <location>
        <position position="895"/>
    </location>
    <ligand>
        <name>Zn(2+)</name>
        <dbReference type="ChEBI" id="CHEBI:29105"/>
        <label>2</label>
    </ligand>
</feature>
<dbReference type="InterPro" id="IPR042102">
    <property type="entry name" value="RNA_pol_Rpb1_3_sf"/>
</dbReference>
<dbReference type="RefSeq" id="WP_084059078.1">
    <property type="nucleotide sequence ID" value="NZ_FWXF01000029.1"/>
</dbReference>
<dbReference type="InterPro" id="IPR038120">
    <property type="entry name" value="Rpb1_funnel_sf"/>
</dbReference>
<feature type="binding site" evidence="11">
    <location>
        <position position="814"/>
    </location>
    <ligand>
        <name>Zn(2+)</name>
        <dbReference type="ChEBI" id="CHEBI:29105"/>
        <label>2</label>
    </ligand>
</feature>
<evidence type="ECO:0000256" key="5">
    <source>
        <dbReference type="ARBA" id="ARBA00022695"/>
    </source>
</evidence>
<dbReference type="Pfam" id="PF04998">
    <property type="entry name" value="RNA_pol_Rpb1_5"/>
    <property type="match status" value="1"/>
</dbReference>
<dbReference type="InterPro" id="IPR006592">
    <property type="entry name" value="RNA_pol_N"/>
</dbReference>
<dbReference type="Pfam" id="PF05000">
    <property type="entry name" value="RNA_pol_Rpb1_4"/>
    <property type="match status" value="1"/>
</dbReference>
<protein>
    <recommendedName>
        <fullName evidence="11">DNA-directed RNA polymerase subunit beta'</fullName>
        <shortName evidence="11">RNAP subunit beta'</shortName>
        <ecNumber evidence="11">2.7.7.6</ecNumber>
    </recommendedName>
    <alternativeName>
        <fullName evidence="11">RNA polymerase subunit beta'</fullName>
    </alternativeName>
    <alternativeName>
        <fullName evidence="11">Transcriptase subunit beta'</fullName>
    </alternativeName>
</protein>
<dbReference type="PANTHER" id="PTHR19376">
    <property type="entry name" value="DNA-DIRECTED RNA POLYMERASE"/>
    <property type="match status" value="1"/>
</dbReference>
<proteinExistence type="inferred from homology"/>
<dbReference type="GO" id="GO:0000287">
    <property type="term" value="F:magnesium ion binding"/>
    <property type="evidence" value="ECO:0007669"/>
    <property type="project" value="UniProtKB-UniRule"/>
</dbReference>
<keyword evidence="6 11" id="KW-0479">Metal-binding</keyword>
<keyword evidence="7 11" id="KW-0862">Zinc</keyword>
<sequence length="1372" mass="152626">MKELYPYFMKPSDPLHFDAVKIMLASPEKIREWSHGEVKKPETINYRTFKPERDGLFCAKIFGPTKDYECNCGKYKRMKHRGVVCEKCGVEVIQSKVRRERMGHIELAAPVAHIWFLRSLPSKIGNLLDLTMRELEKVLYFDSFIVLDPGDTPLEKGELLSEERYRALVQEYGAGFRAGIGAEAIKELLASLDLEALAQELRQEMMATGSVAKRKKLAKRLKVVEAFKDSDNLPEYTIMDVIPVLPPDLRPLVPLDGGRFATSDLNDLYRRVINRNNRLKRLMELNAPDIIIRNEKRMLQEAVDVLFDNGRRGKTITGANKRPLKSLSDMLKGKQGRFRQNLLGKRVDYSGRTVIVVGPNLRLHQCGLPKKMALELFKPFVYNKLEEKGHVSTIKAAKKMVEKETPEVWDTLDEVVKEFPVLLNRAPTLHRLGIQAFEPILIEGKAIQLHPLVCTAFNADFDGDQMAVHVPLSIEAQTEARVLMMSTNNILSPAHGGPIIVPSQDIVLGIYYMTRERPFAQGENRVFSGIDEVRCAYDAGRVDLHAKIKVRLNGDLVESTVGRTLLWELISSIMPDKIMKDPDLLAKTFSMVNKVMNKKALLELIDYSYRTAGEKATVILADRLKDLGYQQATRSGISISIKDMIVPEKKAEIISDAFDLVREIERQYNEGLITEGEKYNKVVDIWAKATEDVAGEMMKEMAVEEVSSPDGQSVESTSFNPIFMMADSGARGSKDQMRQLSGMRGLMAKPSGEIIETPITANFREGLTVLQYFISTHGARKGLADTALKTANSGYLTRRLVDVSQDVIVSEKDCGTMDGITVEALTEAGEIIQRLGERILGRVVHEDVVDPVTGDVLIPAGQEIDEAGLKKIEEAGIEKVTIRSVLTCKSRRGVCATCYGRDLAHGRRVQIGEAVGIIAAQSIGEPGTQLTMRTFHIGGTASKRIEQTSITNRYPGQVKFINLTTVRDRQGDLVAMNRNGEISIVSETGRERERYVIIYGAKLKVQDGDWVEPETLLAEWDPFTIPILTDVQGTVKFGDIIEGQSMQEQLDPVTGKSSKVIVEARDGDMRPRVSIKDERGRTARVGDGGHARYYMPVGAILMVNEGDMVSPGDVLARIPRETTKTKDITGGLPRVAELFEVRKPKEHAIISEIDGVVSFGKDTKGKRKVIVTPEVGDPREYLIPKGKHISVHEGDYVRAGEPLMDGSPNPHDVLNVLGEKELAKYLVNEVQQVYRLQGVKINDKHIEVIVRQMLRRVKITNPGDSDFLIGEHVEKRVFEEVNQKLEAEGKVPAAAEPLLLGITKASLSTESFISAASFQETTKVLTDAAASGKVDHLRGLKENVIMGRLIPAGTGMKPYRKASFAVEAAPGH</sequence>
<feature type="domain" description="RNA polymerase N-terminal" evidence="13">
    <location>
        <begin position="235"/>
        <end position="514"/>
    </location>
</feature>
<dbReference type="HAMAP" id="MF_01322">
    <property type="entry name" value="RNApol_bact_RpoC"/>
    <property type="match status" value="1"/>
</dbReference>
<name>A0A1W1XW83_9BACT</name>
<feature type="binding site" evidence="11">
    <location>
        <position position="72"/>
    </location>
    <ligand>
        <name>Zn(2+)</name>
        <dbReference type="ChEBI" id="CHEBI:29105"/>
        <label>1</label>
    </ligand>
</feature>
<dbReference type="Pfam" id="PF00623">
    <property type="entry name" value="RNA_pol_Rpb1_2"/>
    <property type="match status" value="1"/>
</dbReference>
<dbReference type="Gene3D" id="2.40.40.20">
    <property type="match status" value="1"/>
</dbReference>
<comment type="subunit">
    <text evidence="11">The RNAP catalytic core consists of 2 alpha, 1 beta, 1 beta' and 1 omega subunit. When a sigma factor is associated with the core the holoenzyme is formed, which can initiate transcription.</text>
</comment>
<gene>
    <name evidence="11" type="primary">rpoC</name>
    <name evidence="14" type="ORF">SAMN02746041_03200</name>
</gene>
<feature type="binding site" evidence="11">
    <location>
        <position position="888"/>
    </location>
    <ligand>
        <name>Zn(2+)</name>
        <dbReference type="ChEBI" id="CHEBI:29105"/>
        <label>2</label>
    </ligand>
</feature>
<dbReference type="InterPro" id="IPR007083">
    <property type="entry name" value="RNA_pol_Rpb1_4"/>
</dbReference>
<dbReference type="Gene3D" id="1.10.150.390">
    <property type="match status" value="1"/>
</dbReference>
<dbReference type="Gene3D" id="1.10.132.30">
    <property type="match status" value="1"/>
</dbReference>
<dbReference type="Gene3D" id="4.10.860.120">
    <property type="entry name" value="RNA polymerase II, clamp domain"/>
    <property type="match status" value="1"/>
</dbReference>
<evidence type="ECO:0000259" key="13">
    <source>
        <dbReference type="SMART" id="SM00663"/>
    </source>
</evidence>
<feature type="binding site" evidence="11">
    <location>
        <position position="898"/>
    </location>
    <ligand>
        <name>Zn(2+)</name>
        <dbReference type="ChEBI" id="CHEBI:29105"/>
        <label>2</label>
    </ligand>
</feature>
<dbReference type="InterPro" id="IPR045867">
    <property type="entry name" value="DNA-dir_RpoC_beta_prime"/>
</dbReference>
<dbReference type="Gene3D" id="1.10.1790.20">
    <property type="match status" value="1"/>
</dbReference>
<dbReference type="FunFam" id="1.10.132.30:FF:000003">
    <property type="entry name" value="DNA-directed RNA polymerase subunit beta"/>
    <property type="match status" value="1"/>
</dbReference>
<feature type="binding site" evidence="11">
    <location>
        <position position="460"/>
    </location>
    <ligand>
        <name>Mg(2+)</name>
        <dbReference type="ChEBI" id="CHEBI:18420"/>
    </ligand>
</feature>
<dbReference type="Gene3D" id="2.40.50.100">
    <property type="match status" value="3"/>
</dbReference>
<feature type="binding site" evidence="11">
    <location>
        <position position="464"/>
    </location>
    <ligand>
        <name>Mg(2+)</name>
        <dbReference type="ChEBI" id="CHEBI:18420"/>
    </ligand>
</feature>
<feature type="binding site" evidence="11">
    <location>
        <position position="70"/>
    </location>
    <ligand>
        <name>Zn(2+)</name>
        <dbReference type="ChEBI" id="CHEBI:29105"/>
        <label>1</label>
    </ligand>
</feature>
<dbReference type="InterPro" id="IPR007080">
    <property type="entry name" value="RNA_pol_Rpb1_1"/>
</dbReference>
<keyword evidence="9 11" id="KW-0804">Transcription</keyword>
<dbReference type="Gene3D" id="1.10.40.90">
    <property type="match status" value="1"/>
</dbReference>
<dbReference type="GO" id="GO:0003899">
    <property type="term" value="F:DNA-directed RNA polymerase activity"/>
    <property type="evidence" value="ECO:0007669"/>
    <property type="project" value="UniProtKB-UniRule"/>
</dbReference>
<comment type="similarity">
    <text evidence="11 12">Belongs to the RNA polymerase beta' chain family.</text>
</comment>
<dbReference type="SMART" id="SM00663">
    <property type="entry name" value="RPOLA_N"/>
    <property type="match status" value="1"/>
</dbReference>
<keyword evidence="15" id="KW-1185">Reference proteome</keyword>
<dbReference type="Pfam" id="PF04983">
    <property type="entry name" value="RNA_pol_Rpb1_3"/>
    <property type="match status" value="1"/>
</dbReference>
<evidence type="ECO:0000256" key="10">
    <source>
        <dbReference type="ARBA" id="ARBA00048552"/>
    </source>
</evidence>
<dbReference type="InterPro" id="IPR012754">
    <property type="entry name" value="DNA-dir_RpoC_beta_prime_bact"/>
</dbReference>
<evidence type="ECO:0000313" key="14">
    <source>
        <dbReference type="EMBL" id="SMC28193.1"/>
    </source>
</evidence>
<dbReference type="CDD" id="cd02655">
    <property type="entry name" value="RNAP_beta'_C"/>
    <property type="match status" value="1"/>
</dbReference>
<dbReference type="SUPFAM" id="SSF64484">
    <property type="entry name" value="beta and beta-prime subunits of DNA dependent RNA-polymerase"/>
    <property type="match status" value="1"/>
</dbReference>
<dbReference type="Pfam" id="PF04997">
    <property type="entry name" value="RNA_pol_Rpb1_1"/>
    <property type="match status" value="1"/>
</dbReference>
<dbReference type="GO" id="GO:0008270">
    <property type="term" value="F:zinc ion binding"/>
    <property type="evidence" value="ECO:0007669"/>
    <property type="project" value="UniProtKB-UniRule"/>
</dbReference>
<evidence type="ECO:0000256" key="4">
    <source>
        <dbReference type="ARBA" id="ARBA00022679"/>
    </source>
</evidence>
<evidence type="ECO:0000256" key="6">
    <source>
        <dbReference type="ARBA" id="ARBA00022723"/>
    </source>
</evidence>
<evidence type="ECO:0000256" key="11">
    <source>
        <dbReference type="HAMAP-Rule" id="MF_01322"/>
    </source>
</evidence>
<dbReference type="GO" id="GO:0000428">
    <property type="term" value="C:DNA-directed RNA polymerase complex"/>
    <property type="evidence" value="ECO:0007669"/>
    <property type="project" value="UniProtKB-KW"/>
</dbReference>
<dbReference type="EMBL" id="FWXF01000029">
    <property type="protein sequence ID" value="SMC28193.1"/>
    <property type="molecule type" value="Genomic_DNA"/>
</dbReference>
<reference evidence="14 15" key="1">
    <citation type="submission" date="2017-04" db="EMBL/GenBank/DDBJ databases">
        <authorList>
            <person name="Afonso C.L."/>
            <person name="Miller P.J."/>
            <person name="Scott M.A."/>
            <person name="Spackman E."/>
            <person name="Goraichik I."/>
            <person name="Dimitrov K.M."/>
            <person name="Suarez D.L."/>
            <person name="Swayne D.E."/>
        </authorList>
    </citation>
    <scope>NUCLEOTIDE SEQUENCE [LARGE SCALE GENOMIC DNA]</scope>
    <source>
        <strain evidence="14 15">DSM 13146</strain>
    </source>
</reference>
<comment type="cofactor">
    <cofactor evidence="11">
        <name>Mg(2+)</name>
        <dbReference type="ChEBI" id="CHEBI:18420"/>
    </cofactor>
    <text evidence="11">Binds 1 Mg(2+) ion per subunit.</text>
</comment>
<evidence type="ECO:0000256" key="1">
    <source>
        <dbReference type="ARBA" id="ARBA00007616"/>
    </source>
</evidence>
<evidence type="ECO:0000313" key="15">
    <source>
        <dbReference type="Proteomes" id="UP000192783"/>
    </source>
</evidence>
<evidence type="ECO:0000256" key="2">
    <source>
        <dbReference type="ARBA" id="ARBA00009839"/>
    </source>
</evidence>
<accession>A0A1W1XW83</accession>
<dbReference type="Gene3D" id="1.10.274.100">
    <property type="entry name" value="RNA polymerase Rpb1, domain 3"/>
    <property type="match status" value="2"/>
</dbReference>
<comment type="function">
    <text evidence="11 12">DNA-dependent RNA polymerase catalyzes the transcription of DNA into RNA using the four ribonucleoside triphosphates as substrates.</text>
</comment>
<dbReference type="GO" id="GO:0006351">
    <property type="term" value="P:DNA-templated transcription"/>
    <property type="evidence" value="ECO:0007669"/>
    <property type="project" value="UniProtKB-UniRule"/>
</dbReference>
<keyword evidence="5 11" id="KW-0548">Nucleotidyltransferase</keyword>
<feature type="binding site" evidence="11">
    <location>
        <position position="462"/>
    </location>
    <ligand>
        <name>Mg(2+)</name>
        <dbReference type="ChEBI" id="CHEBI:18420"/>
    </ligand>
</feature>
<dbReference type="InterPro" id="IPR007066">
    <property type="entry name" value="RNA_pol_Rpb1_3"/>
</dbReference>
<keyword evidence="8 11" id="KW-0460">Magnesium</keyword>
<dbReference type="InterPro" id="IPR000722">
    <property type="entry name" value="RNA_pol_asu"/>
</dbReference>
<comment type="similarity">
    <text evidence="2">In the C-terminal section; belongs to the RNA polymerase beta' chain family.</text>
</comment>
<comment type="cofactor">
    <cofactor evidence="11">
        <name>Zn(2+)</name>
        <dbReference type="ChEBI" id="CHEBI:29105"/>
    </cofactor>
    <text evidence="11">Binds 2 Zn(2+) ions per subunit.</text>
</comment>
<organism evidence="14 15">
    <name type="scientific">Desulfacinum hydrothermale DSM 13146</name>
    <dbReference type="NCBI Taxonomy" id="1121390"/>
    <lineage>
        <taxon>Bacteria</taxon>
        <taxon>Pseudomonadati</taxon>
        <taxon>Thermodesulfobacteriota</taxon>
        <taxon>Syntrophobacteria</taxon>
        <taxon>Syntrophobacterales</taxon>
        <taxon>Syntrophobacteraceae</taxon>
        <taxon>Desulfacinum</taxon>
    </lineage>
</organism>
<dbReference type="InterPro" id="IPR044893">
    <property type="entry name" value="RNA_pol_Rpb1_clamp_domain"/>
</dbReference>
<evidence type="ECO:0000256" key="7">
    <source>
        <dbReference type="ARBA" id="ARBA00022833"/>
    </source>
</evidence>
<evidence type="ECO:0000256" key="9">
    <source>
        <dbReference type="ARBA" id="ARBA00023163"/>
    </source>
</evidence>
<feature type="binding site" evidence="11">
    <location>
        <position position="85"/>
    </location>
    <ligand>
        <name>Zn(2+)</name>
        <dbReference type="ChEBI" id="CHEBI:29105"/>
        <label>1</label>
    </ligand>
</feature>
<dbReference type="GO" id="GO:0003677">
    <property type="term" value="F:DNA binding"/>
    <property type="evidence" value="ECO:0007669"/>
    <property type="project" value="UniProtKB-UniRule"/>
</dbReference>
<comment type="catalytic activity">
    <reaction evidence="10 11 12">
        <text>RNA(n) + a ribonucleoside 5'-triphosphate = RNA(n+1) + diphosphate</text>
        <dbReference type="Rhea" id="RHEA:21248"/>
        <dbReference type="Rhea" id="RHEA-COMP:14527"/>
        <dbReference type="Rhea" id="RHEA-COMP:17342"/>
        <dbReference type="ChEBI" id="CHEBI:33019"/>
        <dbReference type="ChEBI" id="CHEBI:61557"/>
        <dbReference type="ChEBI" id="CHEBI:140395"/>
        <dbReference type="EC" id="2.7.7.6"/>
    </reaction>
</comment>
<dbReference type="OrthoDB" id="9815296at2"/>
<keyword evidence="4 11" id="KW-0808">Transferase</keyword>
<evidence type="ECO:0000256" key="3">
    <source>
        <dbReference type="ARBA" id="ARBA00022478"/>
    </source>
</evidence>
<dbReference type="STRING" id="1121390.SAMN02746041_03200"/>
<dbReference type="NCBIfam" id="TIGR02386">
    <property type="entry name" value="rpoC_TIGR"/>
    <property type="match status" value="1"/>
</dbReference>
<dbReference type="PANTHER" id="PTHR19376:SF54">
    <property type="entry name" value="DNA-DIRECTED RNA POLYMERASE SUBUNIT BETA"/>
    <property type="match status" value="1"/>
</dbReference>
<dbReference type="EC" id="2.7.7.6" evidence="11"/>
<feature type="binding site" evidence="11">
    <location>
        <position position="88"/>
    </location>
    <ligand>
        <name>Zn(2+)</name>
        <dbReference type="ChEBI" id="CHEBI:29105"/>
        <label>1</label>
    </ligand>
</feature>